<reference evidence="1 2" key="1">
    <citation type="submission" date="2013-12" db="EMBL/GenBank/DDBJ databases">
        <title>A Varibaculum cambriense genome reconstructed from a premature infant gut community with otherwise low bacterial novelty that shifts toward anaerobic metabolism during the third week of life.</title>
        <authorList>
            <person name="Brown C.T."/>
            <person name="Sharon I."/>
            <person name="Thomas B.C."/>
            <person name="Castelle C.J."/>
            <person name="Morowitz M.J."/>
            <person name="Banfield J.F."/>
        </authorList>
    </citation>
    <scope>NUCLEOTIDE SEQUENCE [LARGE SCALE GENOMIC DNA]</scope>
    <source>
        <strain evidence="2">DORA_12</strain>
    </source>
</reference>
<organism evidence="1 2">
    <name type="scientific">Actinomyces urogenitalis DORA_12</name>
    <dbReference type="NCBI Taxonomy" id="1403939"/>
    <lineage>
        <taxon>Bacteria</taxon>
        <taxon>Bacillati</taxon>
        <taxon>Actinomycetota</taxon>
        <taxon>Actinomycetes</taxon>
        <taxon>Actinomycetales</taxon>
        <taxon>Actinomycetaceae</taxon>
        <taxon>Actinomyces</taxon>
    </lineage>
</organism>
<proteinExistence type="predicted"/>
<gene>
    <name evidence="1" type="ORF">Q605_AUC00860G0001</name>
</gene>
<comment type="caution">
    <text evidence="1">The sequence shown here is derived from an EMBL/GenBank/DDBJ whole genome shotgun (WGS) entry which is preliminary data.</text>
</comment>
<evidence type="ECO:0000313" key="2">
    <source>
        <dbReference type="Proteomes" id="UP000018852"/>
    </source>
</evidence>
<dbReference type="EMBL" id="AZLV01000860">
    <property type="protein sequence ID" value="ETJ03287.1"/>
    <property type="molecule type" value="Genomic_DNA"/>
</dbReference>
<evidence type="ECO:0000313" key="1">
    <source>
        <dbReference type="EMBL" id="ETJ03287.1"/>
    </source>
</evidence>
<protein>
    <submittedName>
        <fullName evidence="1">Putative Pullulanase</fullName>
    </submittedName>
</protein>
<accession>W1VBH9</accession>
<feature type="non-terminal residue" evidence="1">
    <location>
        <position position="65"/>
    </location>
</feature>
<name>W1VBH9_9ACTO</name>
<dbReference type="AlphaFoldDB" id="W1VBH9"/>
<sequence>MASAHTHHEAAVHHAVPGTGQMRAYWVDESTLAWPADLLPPGVRLEDCLGADGGRPTSPPLSFGL</sequence>
<dbReference type="Proteomes" id="UP000018852">
    <property type="component" value="Unassembled WGS sequence"/>
</dbReference>